<proteinExistence type="predicted"/>
<dbReference type="RefSeq" id="WP_072742557.1">
    <property type="nucleotide sequence ID" value="NZ_FQXR01000002.1"/>
</dbReference>
<evidence type="ECO:0000256" key="1">
    <source>
        <dbReference type="ARBA" id="ARBA00022553"/>
    </source>
</evidence>
<evidence type="ECO:0000256" key="4">
    <source>
        <dbReference type="ARBA" id="ARBA00022741"/>
    </source>
</evidence>
<keyword evidence="4" id="KW-0547">Nucleotide-binding</keyword>
<accession>A0A1M5S5M8</accession>
<organism evidence="6 7">
    <name type="scientific">Sporanaerobacter acetigenes DSM 13106</name>
    <dbReference type="NCBI Taxonomy" id="1123281"/>
    <lineage>
        <taxon>Bacteria</taxon>
        <taxon>Bacillati</taxon>
        <taxon>Bacillota</taxon>
        <taxon>Tissierellia</taxon>
        <taxon>Tissierellales</taxon>
        <taxon>Sporanaerobacteraceae</taxon>
        <taxon>Sporanaerobacter</taxon>
    </lineage>
</organism>
<dbReference type="AlphaFoldDB" id="A0A1M5S5M8"/>
<keyword evidence="1" id="KW-0597">Phosphoprotein</keyword>
<keyword evidence="2" id="KW-1277">Toxin-antitoxin system</keyword>
<dbReference type="EMBL" id="FQXR01000002">
    <property type="protein sequence ID" value="SHH33755.1"/>
    <property type="molecule type" value="Genomic_DNA"/>
</dbReference>
<dbReference type="PANTHER" id="PTHR34139:SF1">
    <property type="entry name" value="RNASE MJ1380-RELATED"/>
    <property type="match status" value="1"/>
</dbReference>
<dbReference type="Proteomes" id="UP000184389">
    <property type="component" value="Unassembled WGS sequence"/>
</dbReference>
<dbReference type="GO" id="GO:0110001">
    <property type="term" value="C:toxin-antitoxin complex"/>
    <property type="evidence" value="ECO:0007669"/>
    <property type="project" value="InterPro"/>
</dbReference>
<reference evidence="6 7" key="1">
    <citation type="submission" date="2016-11" db="EMBL/GenBank/DDBJ databases">
        <authorList>
            <person name="Jaros S."/>
            <person name="Januszkiewicz K."/>
            <person name="Wedrychowicz H."/>
        </authorList>
    </citation>
    <scope>NUCLEOTIDE SEQUENCE [LARGE SCALE GENOMIC DNA]</scope>
    <source>
        <strain evidence="6 7">DSM 13106</strain>
    </source>
</reference>
<evidence type="ECO:0000256" key="3">
    <source>
        <dbReference type="ARBA" id="ARBA00022722"/>
    </source>
</evidence>
<dbReference type="PANTHER" id="PTHR34139">
    <property type="entry name" value="UPF0331 PROTEIN MJ0127"/>
    <property type="match status" value="1"/>
</dbReference>
<dbReference type="GO" id="GO:0000166">
    <property type="term" value="F:nucleotide binding"/>
    <property type="evidence" value="ECO:0007669"/>
    <property type="project" value="UniProtKB-KW"/>
</dbReference>
<protein>
    <submittedName>
        <fullName evidence="6">Uncharacterized conserved protein, contains HEPN domain</fullName>
    </submittedName>
</protein>
<keyword evidence="7" id="KW-1185">Reference proteome</keyword>
<dbReference type="Pfam" id="PF01934">
    <property type="entry name" value="HepT-like"/>
    <property type="match status" value="1"/>
</dbReference>
<evidence type="ECO:0000256" key="2">
    <source>
        <dbReference type="ARBA" id="ARBA00022649"/>
    </source>
</evidence>
<dbReference type="InterPro" id="IPR008201">
    <property type="entry name" value="HepT-like"/>
</dbReference>
<evidence type="ECO:0000313" key="6">
    <source>
        <dbReference type="EMBL" id="SHH33755.1"/>
    </source>
</evidence>
<dbReference type="InterPro" id="IPR051813">
    <property type="entry name" value="HepT_RNase_toxin"/>
</dbReference>
<keyword evidence="5" id="KW-0378">Hydrolase</keyword>
<name>A0A1M5S5M8_9FIRM</name>
<evidence type="ECO:0000256" key="5">
    <source>
        <dbReference type="ARBA" id="ARBA00022801"/>
    </source>
</evidence>
<evidence type="ECO:0000313" key="7">
    <source>
        <dbReference type="Proteomes" id="UP000184389"/>
    </source>
</evidence>
<sequence length="108" mass="12940">MKNLKIIRKIINHIDSILKYTDTITYDEFRSNSMMVEACVFNLSQIGELVNKLDKEYIIEYPDIQWFKIKGLRNRIVHDYEGVNLNLIWEIIDVDIKILREQLLKLIN</sequence>
<dbReference type="OrthoDB" id="9810538at2"/>
<keyword evidence="3" id="KW-0540">Nuclease</keyword>
<dbReference type="GO" id="GO:0016787">
    <property type="term" value="F:hydrolase activity"/>
    <property type="evidence" value="ECO:0007669"/>
    <property type="project" value="UniProtKB-KW"/>
</dbReference>
<gene>
    <name evidence="6" type="ORF">SAMN02745180_00079</name>
</gene>
<dbReference type="GO" id="GO:0004540">
    <property type="term" value="F:RNA nuclease activity"/>
    <property type="evidence" value="ECO:0007669"/>
    <property type="project" value="InterPro"/>
</dbReference>
<dbReference type="STRING" id="1123281.SAMN02745180_00079"/>